<evidence type="ECO:0000259" key="4">
    <source>
        <dbReference type="Pfam" id="PF19290"/>
    </source>
</evidence>
<feature type="domain" description="Metalloprotease TldD/E C-terminal" evidence="3">
    <location>
        <begin position="230"/>
        <end position="449"/>
    </location>
</feature>
<dbReference type="SUPFAM" id="SSF111283">
    <property type="entry name" value="Putative modulator of DNA gyrase, PmbA/TldD"/>
    <property type="match status" value="1"/>
</dbReference>
<dbReference type="InterPro" id="IPR047657">
    <property type="entry name" value="PmbA"/>
</dbReference>
<dbReference type="GO" id="GO:0005829">
    <property type="term" value="C:cytosol"/>
    <property type="evidence" value="ECO:0007669"/>
    <property type="project" value="TreeGrafter"/>
</dbReference>
<dbReference type="InterPro" id="IPR045570">
    <property type="entry name" value="Metalloprtase-TldD/E_cen_dom"/>
</dbReference>
<dbReference type="AlphaFoldDB" id="A0A089LUU5"/>
<dbReference type="Pfam" id="PF19290">
    <property type="entry name" value="PmbA_TldD_2nd"/>
    <property type="match status" value="1"/>
</dbReference>
<proteinExistence type="inferred from homology"/>
<evidence type="ECO:0000259" key="3">
    <source>
        <dbReference type="Pfam" id="PF19289"/>
    </source>
</evidence>
<dbReference type="PANTHER" id="PTHR43421">
    <property type="entry name" value="METALLOPROTEASE PMBA"/>
    <property type="match status" value="1"/>
</dbReference>
<dbReference type="Gene3D" id="3.30.2290.10">
    <property type="entry name" value="PmbA/TldD superfamily"/>
    <property type="match status" value="1"/>
</dbReference>
<keyword evidence="5" id="KW-0378">Hydrolase</keyword>
<dbReference type="InterPro" id="IPR045569">
    <property type="entry name" value="Metalloprtase-TldD/E_C"/>
</dbReference>
<accession>A0A089LUU5</accession>
<sequence>MNIAEFQEALLRKGREAGFTDMEIYYSSGKSLSVSVVKGEIDAYKIVESGGLSFRGLIGGKMGYASTEALDETSIPFLLTEAAGNAELLELNEDEELFGGSERYHEVDSYSAEIIQTPPEKLIEAAFAMERIALNADLRIEMVRRSAAAVSESEVSIINTKGLNCHRRSSSATASIYVLAKESPEAAETVTGGWFDYSLSSFYDIDVEAVALTGVQEAVSKLGATTVPSDNYPVIFRNDAATSLLSSFASVFSAESVDKGFSLLKGRLGEVIGGSNVTIIDDPLMPGAPSAKAFDAEGSATGRHELVKEGRLLTFLHNRATARKAGAANTSNASKGGYKGKIGVSYHNLYIAPGTQSLEEMIAGTDKGLLIVELQGLHAGTNATSGSFSLAAIGYWIEAGAIVRPVNQITVSGNFFELLNSIETVGSDPRFIGSCTSPSLKAVSLTVSGA</sequence>
<name>A0A089LUU5_9BACL</name>
<comment type="similarity">
    <text evidence="1">Belongs to the peptidase U62 family.</text>
</comment>
<feature type="domain" description="Metalloprotease TldD/E N-terminal" evidence="2">
    <location>
        <begin position="23"/>
        <end position="72"/>
    </location>
</feature>
<dbReference type="InterPro" id="IPR002510">
    <property type="entry name" value="Metalloprtase-TldD/E_N"/>
</dbReference>
<reference evidence="5 6" key="1">
    <citation type="submission" date="2014-08" db="EMBL/GenBank/DDBJ databases">
        <title>Comparative genomics of the Paenibacillus odorifer group.</title>
        <authorList>
            <person name="den Bakker H.C."/>
            <person name="Tsai Y.-C."/>
            <person name="Martin N."/>
            <person name="Korlach J."/>
            <person name="Wiedmann M."/>
        </authorList>
    </citation>
    <scope>NUCLEOTIDE SEQUENCE [LARGE SCALE GENOMIC DNA]</scope>
    <source>
        <strain evidence="5 6">DSM 14472</strain>
    </source>
</reference>
<dbReference type="KEGG" id="pste:PSTEL_17850"/>
<dbReference type="GO" id="GO:0006508">
    <property type="term" value="P:proteolysis"/>
    <property type="evidence" value="ECO:0007669"/>
    <property type="project" value="UniProtKB-KW"/>
</dbReference>
<dbReference type="GO" id="GO:0008237">
    <property type="term" value="F:metallopeptidase activity"/>
    <property type="evidence" value="ECO:0007669"/>
    <property type="project" value="InterPro"/>
</dbReference>
<evidence type="ECO:0000256" key="1">
    <source>
        <dbReference type="ARBA" id="ARBA00005836"/>
    </source>
</evidence>
<evidence type="ECO:0000313" key="5">
    <source>
        <dbReference type="EMBL" id="AIQ64692.1"/>
    </source>
</evidence>
<dbReference type="Proteomes" id="UP000029507">
    <property type="component" value="Chromosome"/>
</dbReference>
<dbReference type="EMBL" id="CP009286">
    <property type="protein sequence ID" value="AIQ64692.1"/>
    <property type="molecule type" value="Genomic_DNA"/>
</dbReference>
<feature type="domain" description="Metalloprotease TldD/E central" evidence="4">
    <location>
        <begin position="116"/>
        <end position="222"/>
    </location>
</feature>
<dbReference type="InterPro" id="IPR036059">
    <property type="entry name" value="TldD/PmbA_sf"/>
</dbReference>
<keyword evidence="5" id="KW-0645">Protease</keyword>
<dbReference type="HOGENOM" id="CLU_026425_4_0_9"/>
<dbReference type="STRING" id="169760.PSTEL_17850"/>
<dbReference type="RefSeq" id="WP_038697155.1">
    <property type="nucleotide sequence ID" value="NZ_CP009286.1"/>
</dbReference>
<dbReference type="InterPro" id="IPR035068">
    <property type="entry name" value="TldD/PmbA_N"/>
</dbReference>
<evidence type="ECO:0000259" key="2">
    <source>
        <dbReference type="Pfam" id="PF01523"/>
    </source>
</evidence>
<organism evidence="5 6">
    <name type="scientific">Paenibacillus stellifer</name>
    <dbReference type="NCBI Taxonomy" id="169760"/>
    <lineage>
        <taxon>Bacteria</taxon>
        <taxon>Bacillati</taxon>
        <taxon>Bacillota</taxon>
        <taxon>Bacilli</taxon>
        <taxon>Bacillales</taxon>
        <taxon>Paenibacillaceae</taxon>
        <taxon>Paenibacillus</taxon>
    </lineage>
</organism>
<keyword evidence="6" id="KW-1185">Reference proteome</keyword>
<evidence type="ECO:0000313" key="6">
    <source>
        <dbReference type="Proteomes" id="UP000029507"/>
    </source>
</evidence>
<dbReference type="PANTHER" id="PTHR43421:SF1">
    <property type="entry name" value="METALLOPROTEASE PMBA"/>
    <property type="match status" value="1"/>
</dbReference>
<dbReference type="Pfam" id="PF01523">
    <property type="entry name" value="PmbA_TldD_1st"/>
    <property type="match status" value="1"/>
</dbReference>
<protein>
    <submittedName>
        <fullName evidence="5">Zn-dependent protease</fullName>
    </submittedName>
</protein>
<dbReference type="Pfam" id="PF19289">
    <property type="entry name" value="PmbA_TldD_3rd"/>
    <property type="match status" value="1"/>
</dbReference>
<dbReference type="OrthoDB" id="9803618at2"/>
<gene>
    <name evidence="5" type="ORF">PSTEL_17850</name>
</gene>